<dbReference type="Proteomes" id="UP000799423">
    <property type="component" value="Unassembled WGS sequence"/>
</dbReference>
<dbReference type="OrthoDB" id="3791002at2759"/>
<accession>A0A6A7APP3</accession>
<keyword evidence="2" id="KW-1185">Reference proteome</keyword>
<name>A0A6A7APP3_9PLEO</name>
<organism evidence="1 2">
    <name type="scientific">Plenodomus tracheiphilus IPT5</name>
    <dbReference type="NCBI Taxonomy" id="1408161"/>
    <lineage>
        <taxon>Eukaryota</taxon>
        <taxon>Fungi</taxon>
        <taxon>Dikarya</taxon>
        <taxon>Ascomycota</taxon>
        <taxon>Pezizomycotina</taxon>
        <taxon>Dothideomycetes</taxon>
        <taxon>Pleosporomycetidae</taxon>
        <taxon>Pleosporales</taxon>
        <taxon>Pleosporineae</taxon>
        <taxon>Leptosphaeriaceae</taxon>
        <taxon>Plenodomus</taxon>
    </lineage>
</organism>
<evidence type="ECO:0000313" key="1">
    <source>
        <dbReference type="EMBL" id="KAF2845266.1"/>
    </source>
</evidence>
<evidence type="ECO:0000313" key="2">
    <source>
        <dbReference type="Proteomes" id="UP000799423"/>
    </source>
</evidence>
<reference evidence="1" key="1">
    <citation type="submission" date="2020-01" db="EMBL/GenBank/DDBJ databases">
        <authorList>
            <consortium name="DOE Joint Genome Institute"/>
            <person name="Haridas S."/>
            <person name="Albert R."/>
            <person name="Binder M."/>
            <person name="Bloem J."/>
            <person name="Labutti K."/>
            <person name="Salamov A."/>
            <person name="Andreopoulos B."/>
            <person name="Baker S.E."/>
            <person name="Barry K."/>
            <person name="Bills G."/>
            <person name="Bluhm B.H."/>
            <person name="Cannon C."/>
            <person name="Castanera R."/>
            <person name="Culley D.E."/>
            <person name="Daum C."/>
            <person name="Ezra D."/>
            <person name="Gonzalez J.B."/>
            <person name="Henrissat B."/>
            <person name="Kuo A."/>
            <person name="Liang C."/>
            <person name="Lipzen A."/>
            <person name="Lutzoni F."/>
            <person name="Magnuson J."/>
            <person name="Mondo S."/>
            <person name="Nolan M."/>
            <person name="Ohm R."/>
            <person name="Pangilinan J."/>
            <person name="Park H.-J."/>
            <person name="Ramirez L."/>
            <person name="Alfaro M."/>
            <person name="Sun H."/>
            <person name="Tritt A."/>
            <person name="Yoshinaga Y."/>
            <person name="Zwiers L.-H."/>
            <person name="Turgeon B.G."/>
            <person name="Goodwin S.B."/>
            <person name="Spatafora J.W."/>
            <person name="Crous P.W."/>
            <person name="Grigoriev I.V."/>
        </authorList>
    </citation>
    <scope>NUCLEOTIDE SEQUENCE</scope>
    <source>
        <strain evidence="1">IPT5</strain>
    </source>
</reference>
<dbReference type="EMBL" id="MU006350">
    <property type="protein sequence ID" value="KAF2845266.1"/>
    <property type="molecule type" value="Genomic_DNA"/>
</dbReference>
<dbReference type="AlphaFoldDB" id="A0A6A7APP3"/>
<proteinExistence type="predicted"/>
<sequence length="276" mass="31869">MPIACRPILATPDIFDLFVPYETRSRILGCLSAYDVAKLDLSLGGLLHNQRDRRRYLNPVRDLLWDLITTKGLIRDGMKLVVFGKDVCTWKDRVNDERYLTRNRNARKKVRLFLVGTFPIMGKSEETLRRMIGFTINGISDELRMFGDRYQLKRIAEDLAVADDRNKPFLMALGAPLDPYSETRSGSWFKVTDVPESTVDLRIYVPTFTDRLWEEVRLPVNQIPRCFGLQLVRSIFAGKTHVRKAYLLETGVQLFEGSVDRRILIRLNIFLIGSLL</sequence>
<gene>
    <name evidence="1" type="ORF">T440DRAFT_545266</name>
</gene>
<protein>
    <submittedName>
        <fullName evidence="1">Uncharacterized protein</fullName>
    </submittedName>
</protein>